<proteinExistence type="predicted"/>
<evidence type="ECO:0000313" key="2">
    <source>
        <dbReference type="EMBL" id="KAJ8876969.1"/>
    </source>
</evidence>
<evidence type="ECO:0000256" key="1">
    <source>
        <dbReference type="SAM" id="MobiDB-lite"/>
    </source>
</evidence>
<feature type="region of interest" description="Disordered" evidence="1">
    <location>
        <begin position="122"/>
        <end position="150"/>
    </location>
</feature>
<dbReference type="Proteomes" id="UP001159363">
    <property type="component" value="Chromosome 7"/>
</dbReference>
<dbReference type="EMBL" id="JARBHB010000008">
    <property type="protein sequence ID" value="KAJ8876969.1"/>
    <property type="molecule type" value="Genomic_DNA"/>
</dbReference>
<gene>
    <name evidence="2" type="ORF">PR048_021421</name>
</gene>
<accession>A0ABQ9GY55</accession>
<name>A0ABQ9GY55_9NEOP</name>
<evidence type="ECO:0000313" key="3">
    <source>
        <dbReference type="Proteomes" id="UP001159363"/>
    </source>
</evidence>
<feature type="compositionally biased region" description="Polar residues" evidence="1">
    <location>
        <begin position="133"/>
        <end position="150"/>
    </location>
</feature>
<protein>
    <submittedName>
        <fullName evidence="2">Uncharacterized protein</fullName>
    </submittedName>
</protein>
<comment type="caution">
    <text evidence="2">The sequence shown here is derived from an EMBL/GenBank/DDBJ whole genome shotgun (WGS) entry which is preliminary data.</text>
</comment>
<reference evidence="2 3" key="1">
    <citation type="submission" date="2023-02" db="EMBL/GenBank/DDBJ databases">
        <title>LHISI_Scaffold_Assembly.</title>
        <authorList>
            <person name="Stuart O.P."/>
            <person name="Cleave R."/>
            <person name="Magrath M.J.L."/>
            <person name="Mikheyev A.S."/>
        </authorList>
    </citation>
    <scope>NUCLEOTIDE SEQUENCE [LARGE SCALE GENOMIC DNA]</scope>
    <source>
        <strain evidence="2">Daus_M_001</strain>
        <tissue evidence="2">Leg muscle</tissue>
    </source>
</reference>
<sequence>MRSSLYARRDKGMHIGAPFRKQPYDQLAADTRESQLALLALGHAINLDLPGRGAPRPISPSCVRADKLIPRVESTGGETRDHEKKPVDQRHRPARFPYAGVTPPGIESGSSRWEVSSLITAPPRPAKDKADRFSSSVHVPNMDSPTTSKTVEFTSVSTERTSLLLSSCTLRAQQMKLRRRANYNLTAILPPVFELRTHAHTCGGRGGPVVRQLASHLGESGSTPGGVAPGFSHVGIVPIDASGQRAFSRISRLPGHCIPALLYPHLTSPSSALKTSLVPLLESDIYEAAVTSRRPRVVRLVPEGSSESRDRAVRRKKERPTSRMLSMRQRGVPHWNNKVDNMKKTGAAGGKNAKYNEIDNIVLDIIGKESSIIASLGIPETWSEEIKECANITSYEQGSTSQDDEQNNDASVLQLQFMTERNEKYQFQVEHLELLNEKIKVETNNLPLQTLKLEKELGLSPSKIAGVLCGVQNVIYEISEENTCINGNAIVDGNVSFVIQ</sequence>
<feature type="region of interest" description="Disordered" evidence="1">
    <location>
        <begin position="303"/>
        <end position="326"/>
    </location>
</feature>
<keyword evidence="3" id="KW-1185">Reference proteome</keyword>
<organism evidence="2 3">
    <name type="scientific">Dryococelus australis</name>
    <dbReference type="NCBI Taxonomy" id="614101"/>
    <lineage>
        <taxon>Eukaryota</taxon>
        <taxon>Metazoa</taxon>
        <taxon>Ecdysozoa</taxon>
        <taxon>Arthropoda</taxon>
        <taxon>Hexapoda</taxon>
        <taxon>Insecta</taxon>
        <taxon>Pterygota</taxon>
        <taxon>Neoptera</taxon>
        <taxon>Polyneoptera</taxon>
        <taxon>Phasmatodea</taxon>
        <taxon>Verophasmatodea</taxon>
        <taxon>Anareolatae</taxon>
        <taxon>Phasmatidae</taxon>
        <taxon>Eurycanthinae</taxon>
        <taxon>Dryococelus</taxon>
    </lineage>
</organism>